<feature type="signal peptide" evidence="1">
    <location>
        <begin position="1"/>
        <end position="19"/>
    </location>
</feature>
<evidence type="ECO:0000256" key="1">
    <source>
        <dbReference type="SAM" id="SignalP"/>
    </source>
</evidence>
<reference evidence="2" key="1">
    <citation type="submission" date="2018-01" db="EMBL/GenBank/DDBJ databases">
        <title>An insight into the sialome of Amazonian anophelines.</title>
        <authorList>
            <person name="Ribeiro J.M."/>
            <person name="Scarpassa V."/>
            <person name="Calvo E."/>
        </authorList>
    </citation>
    <scope>NUCLEOTIDE SEQUENCE</scope>
</reference>
<organism evidence="2">
    <name type="scientific">Anopheles darlingi</name>
    <name type="common">Mosquito</name>
    <dbReference type="NCBI Taxonomy" id="43151"/>
    <lineage>
        <taxon>Eukaryota</taxon>
        <taxon>Metazoa</taxon>
        <taxon>Ecdysozoa</taxon>
        <taxon>Arthropoda</taxon>
        <taxon>Hexapoda</taxon>
        <taxon>Insecta</taxon>
        <taxon>Pterygota</taxon>
        <taxon>Neoptera</taxon>
        <taxon>Endopterygota</taxon>
        <taxon>Diptera</taxon>
        <taxon>Nematocera</taxon>
        <taxon>Culicoidea</taxon>
        <taxon>Culicidae</taxon>
        <taxon>Anophelinae</taxon>
        <taxon>Anopheles</taxon>
    </lineage>
</organism>
<sequence>MCWGARAHFPLAAPGFCLSESFSCYAGVPCCFHSGERFQNIFQPSVPGAQQTHTPPLPSPAEMLMF</sequence>
<dbReference type="AlphaFoldDB" id="A0A2M4DPZ4"/>
<keyword evidence="1" id="KW-0732">Signal</keyword>
<feature type="chain" id="PRO_5014636917" evidence="1">
    <location>
        <begin position="20"/>
        <end position="66"/>
    </location>
</feature>
<dbReference type="EMBL" id="GGFL01015462">
    <property type="protein sequence ID" value="MBW79640.1"/>
    <property type="molecule type" value="Transcribed_RNA"/>
</dbReference>
<name>A0A2M4DPZ4_ANODA</name>
<protein>
    <submittedName>
        <fullName evidence="2">Putative secreted protein</fullName>
    </submittedName>
</protein>
<accession>A0A2M4DPZ4</accession>
<proteinExistence type="predicted"/>
<evidence type="ECO:0000313" key="2">
    <source>
        <dbReference type="EMBL" id="MBW79640.1"/>
    </source>
</evidence>